<keyword evidence="8" id="KW-0492">Microsome</keyword>
<evidence type="ECO:0000256" key="13">
    <source>
        <dbReference type="PIRSR" id="PIRSR602401-1"/>
    </source>
</evidence>
<dbReference type="GO" id="GO:0005506">
    <property type="term" value="F:iron ion binding"/>
    <property type="evidence" value="ECO:0007669"/>
    <property type="project" value="InterPro"/>
</dbReference>
<dbReference type="Proteomes" id="UP001153636">
    <property type="component" value="Chromosome 9"/>
</dbReference>
<keyword evidence="10 13" id="KW-0408">Iron</keyword>
<sequence length="498" mass="56857">MFITDKLVIDLIIAVATVVIAAYFYIKHKYSYWTKKGIPQIPPTFPFGNHPISLPKGIGLGSYAVTYYNEFKKQGQKLGGVYMGLDPHLVVTDATYAKNIFSKDFSSFVDRNLFHSENNPLTVNILTQGGEGWRKSRAKFTSIFTSSKMKYYFNTIKKCSDELKTNLEVIAEDGNVDVDIYEVMACYFTDVIGSVIYGVDANSFKSPDAIFRKLGRELFDTFTLPFQLGLFLTICYPKLAHLINIGSFQPDIEKFFKNFVPKTVEHRIKNNIHRADFLELLIEMRKSGIEITNEEMVAQTLIFFSAGYETSSGASSLLLYEVSKNQDIQQKARNEINEVFSKYGGLTYEAVHEMTYLSQIFNETMRKYPLLTTLGRVCVKDYQFPDSNVVIEKGTGIILPVLGWHRDPDLFPDPMKFDPDRFNDKNVKYDGYFPFGDGPRNCIGARLGMLQVKLGLAEVIRNYKIVLSPNVKEELEFDPSTFVTHMTEKVFVRMKKIN</sequence>
<evidence type="ECO:0000256" key="7">
    <source>
        <dbReference type="ARBA" id="ARBA00022824"/>
    </source>
</evidence>
<evidence type="ECO:0000256" key="10">
    <source>
        <dbReference type="ARBA" id="ARBA00023004"/>
    </source>
</evidence>
<evidence type="ECO:0000256" key="11">
    <source>
        <dbReference type="ARBA" id="ARBA00023033"/>
    </source>
</evidence>
<keyword evidence="11 14" id="KW-0503">Monooxygenase</keyword>
<evidence type="ECO:0000313" key="17">
    <source>
        <dbReference type="Proteomes" id="UP001153636"/>
    </source>
</evidence>
<dbReference type="GO" id="GO:0004497">
    <property type="term" value="F:monooxygenase activity"/>
    <property type="evidence" value="ECO:0007669"/>
    <property type="project" value="UniProtKB-KW"/>
</dbReference>
<dbReference type="InterPro" id="IPR002401">
    <property type="entry name" value="Cyt_P450_E_grp-I"/>
</dbReference>
<organism evidence="16 17">
    <name type="scientific">Psylliodes chrysocephalus</name>
    <dbReference type="NCBI Taxonomy" id="3402493"/>
    <lineage>
        <taxon>Eukaryota</taxon>
        <taxon>Metazoa</taxon>
        <taxon>Ecdysozoa</taxon>
        <taxon>Arthropoda</taxon>
        <taxon>Hexapoda</taxon>
        <taxon>Insecta</taxon>
        <taxon>Pterygota</taxon>
        <taxon>Neoptera</taxon>
        <taxon>Endopterygota</taxon>
        <taxon>Coleoptera</taxon>
        <taxon>Polyphaga</taxon>
        <taxon>Cucujiformia</taxon>
        <taxon>Chrysomeloidea</taxon>
        <taxon>Chrysomelidae</taxon>
        <taxon>Galerucinae</taxon>
        <taxon>Alticini</taxon>
        <taxon>Psylliodes</taxon>
    </lineage>
</organism>
<protein>
    <recommendedName>
        <fullName evidence="18">Cytochrome P450</fullName>
    </recommendedName>
</protein>
<feature type="binding site" description="axial binding residue" evidence="13">
    <location>
        <position position="442"/>
    </location>
    <ligand>
        <name>heme</name>
        <dbReference type="ChEBI" id="CHEBI:30413"/>
    </ligand>
    <ligandPart>
        <name>Fe</name>
        <dbReference type="ChEBI" id="CHEBI:18248"/>
    </ligandPart>
</feature>
<comment type="subcellular location">
    <subcellularLocation>
        <location evidence="3">Endoplasmic reticulum membrane</location>
        <topology evidence="3">Peripheral membrane protein</topology>
    </subcellularLocation>
    <subcellularLocation>
        <location evidence="2">Microsome membrane</location>
        <topology evidence="2">Peripheral membrane protein</topology>
    </subcellularLocation>
</comment>
<keyword evidence="6 13" id="KW-0479">Metal-binding</keyword>
<dbReference type="InterPro" id="IPR001128">
    <property type="entry name" value="Cyt_P450"/>
</dbReference>
<dbReference type="Gene3D" id="1.10.630.10">
    <property type="entry name" value="Cytochrome P450"/>
    <property type="match status" value="1"/>
</dbReference>
<feature type="transmembrane region" description="Helical" evidence="15">
    <location>
        <begin position="7"/>
        <end position="26"/>
    </location>
</feature>
<dbReference type="PRINTS" id="PR00463">
    <property type="entry name" value="EP450I"/>
</dbReference>
<dbReference type="CDD" id="cd11056">
    <property type="entry name" value="CYP6-like"/>
    <property type="match status" value="1"/>
</dbReference>
<proteinExistence type="inferred from homology"/>
<keyword evidence="5 13" id="KW-0349">Heme</keyword>
<evidence type="ECO:0000256" key="15">
    <source>
        <dbReference type="SAM" id="Phobius"/>
    </source>
</evidence>
<dbReference type="GO" id="GO:0020037">
    <property type="term" value="F:heme binding"/>
    <property type="evidence" value="ECO:0007669"/>
    <property type="project" value="InterPro"/>
</dbReference>
<dbReference type="InterPro" id="IPR036396">
    <property type="entry name" value="Cyt_P450_sf"/>
</dbReference>
<accession>A0A9P0D715</accession>
<dbReference type="AlphaFoldDB" id="A0A9P0D715"/>
<keyword evidence="15" id="KW-0812">Transmembrane</keyword>
<evidence type="ECO:0000256" key="12">
    <source>
        <dbReference type="ARBA" id="ARBA00023136"/>
    </source>
</evidence>
<dbReference type="Pfam" id="PF00067">
    <property type="entry name" value="p450"/>
    <property type="match status" value="1"/>
</dbReference>
<dbReference type="PANTHER" id="PTHR24292">
    <property type="entry name" value="CYTOCHROME P450"/>
    <property type="match status" value="1"/>
</dbReference>
<keyword evidence="12 15" id="KW-0472">Membrane</keyword>
<keyword evidence="17" id="KW-1185">Reference proteome</keyword>
<dbReference type="PROSITE" id="PS00086">
    <property type="entry name" value="CYTOCHROME_P450"/>
    <property type="match status" value="1"/>
</dbReference>
<keyword evidence="9 14" id="KW-0560">Oxidoreductase</keyword>
<comment type="similarity">
    <text evidence="4 14">Belongs to the cytochrome P450 family.</text>
</comment>
<keyword evidence="15" id="KW-1133">Transmembrane helix</keyword>
<dbReference type="SUPFAM" id="SSF48264">
    <property type="entry name" value="Cytochrome P450"/>
    <property type="match status" value="1"/>
</dbReference>
<evidence type="ECO:0000256" key="14">
    <source>
        <dbReference type="RuleBase" id="RU000461"/>
    </source>
</evidence>
<gene>
    <name evidence="16" type="ORF">PSYICH_LOCUS15595</name>
</gene>
<evidence type="ECO:0000256" key="6">
    <source>
        <dbReference type="ARBA" id="ARBA00022723"/>
    </source>
</evidence>
<evidence type="ECO:0000313" key="16">
    <source>
        <dbReference type="EMBL" id="CAH1115783.1"/>
    </source>
</evidence>
<evidence type="ECO:0000256" key="4">
    <source>
        <dbReference type="ARBA" id="ARBA00010617"/>
    </source>
</evidence>
<reference evidence="16" key="1">
    <citation type="submission" date="2022-01" db="EMBL/GenBank/DDBJ databases">
        <authorList>
            <person name="King R."/>
        </authorList>
    </citation>
    <scope>NUCLEOTIDE SEQUENCE</scope>
</reference>
<keyword evidence="7" id="KW-0256">Endoplasmic reticulum</keyword>
<dbReference type="FunFam" id="1.10.630.10:FF:000042">
    <property type="entry name" value="Cytochrome P450"/>
    <property type="match status" value="1"/>
</dbReference>
<evidence type="ECO:0000256" key="1">
    <source>
        <dbReference type="ARBA" id="ARBA00001971"/>
    </source>
</evidence>
<dbReference type="GO" id="GO:0005789">
    <property type="term" value="C:endoplasmic reticulum membrane"/>
    <property type="evidence" value="ECO:0007669"/>
    <property type="project" value="UniProtKB-SubCell"/>
</dbReference>
<dbReference type="PANTHER" id="PTHR24292:SF100">
    <property type="entry name" value="CYTOCHROME P450 6A16, ISOFORM B-RELATED"/>
    <property type="match status" value="1"/>
</dbReference>
<evidence type="ECO:0000256" key="2">
    <source>
        <dbReference type="ARBA" id="ARBA00004174"/>
    </source>
</evidence>
<dbReference type="InterPro" id="IPR017972">
    <property type="entry name" value="Cyt_P450_CS"/>
</dbReference>
<evidence type="ECO:0000256" key="3">
    <source>
        <dbReference type="ARBA" id="ARBA00004406"/>
    </source>
</evidence>
<dbReference type="InterPro" id="IPR050476">
    <property type="entry name" value="Insect_CytP450_Detox"/>
</dbReference>
<dbReference type="EMBL" id="OV651821">
    <property type="protein sequence ID" value="CAH1115783.1"/>
    <property type="molecule type" value="Genomic_DNA"/>
</dbReference>
<dbReference type="OrthoDB" id="6717142at2759"/>
<dbReference type="PRINTS" id="PR00385">
    <property type="entry name" value="P450"/>
</dbReference>
<evidence type="ECO:0000256" key="8">
    <source>
        <dbReference type="ARBA" id="ARBA00022848"/>
    </source>
</evidence>
<evidence type="ECO:0000256" key="5">
    <source>
        <dbReference type="ARBA" id="ARBA00022617"/>
    </source>
</evidence>
<dbReference type="GO" id="GO:0016705">
    <property type="term" value="F:oxidoreductase activity, acting on paired donors, with incorporation or reduction of molecular oxygen"/>
    <property type="evidence" value="ECO:0007669"/>
    <property type="project" value="InterPro"/>
</dbReference>
<comment type="cofactor">
    <cofactor evidence="1 13">
        <name>heme</name>
        <dbReference type="ChEBI" id="CHEBI:30413"/>
    </cofactor>
</comment>
<evidence type="ECO:0000256" key="9">
    <source>
        <dbReference type="ARBA" id="ARBA00023002"/>
    </source>
</evidence>
<name>A0A9P0D715_9CUCU</name>
<evidence type="ECO:0008006" key="18">
    <source>
        <dbReference type="Google" id="ProtNLM"/>
    </source>
</evidence>